<evidence type="ECO:0000259" key="18">
    <source>
        <dbReference type="PROSITE" id="PS51198"/>
    </source>
</evidence>
<dbReference type="InterPro" id="IPR027417">
    <property type="entry name" value="P-loop_NTPase"/>
</dbReference>
<keyword evidence="12 15" id="KW-0413">Isomerase</keyword>
<evidence type="ECO:0000256" key="13">
    <source>
        <dbReference type="ARBA" id="ARBA00034617"/>
    </source>
</evidence>
<evidence type="ECO:0000259" key="19">
    <source>
        <dbReference type="PROSITE" id="PS51217"/>
    </source>
</evidence>
<dbReference type="GO" id="GO:0043138">
    <property type="term" value="F:3'-5' DNA helicase activity"/>
    <property type="evidence" value="ECO:0007669"/>
    <property type="project" value="UniProtKB-UniRule"/>
</dbReference>
<feature type="region of interest" description="Disordered" evidence="17">
    <location>
        <begin position="956"/>
        <end position="985"/>
    </location>
</feature>
<dbReference type="Gene3D" id="3.40.50.300">
    <property type="entry name" value="P-loop containing nucleotide triphosphate hydrolases"/>
    <property type="match status" value="2"/>
</dbReference>
<feature type="active site" description="For nuclease activity" evidence="15">
    <location>
        <position position="1130"/>
    </location>
</feature>
<dbReference type="Pfam" id="PF00580">
    <property type="entry name" value="UvrD-helicase"/>
    <property type="match status" value="1"/>
</dbReference>
<keyword evidence="11 15" id="KW-0234">DNA repair</keyword>
<accession>A0A2I1XDA8</accession>
<feature type="compositionally biased region" description="Polar residues" evidence="17">
    <location>
        <begin position="973"/>
        <end position="985"/>
    </location>
</feature>
<dbReference type="Gene3D" id="3.90.320.10">
    <property type="match status" value="1"/>
</dbReference>
<feature type="binding site" evidence="15">
    <location>
        <position position="1130"/>
    </location>
    <ligand>
        <name>Mg(2+)</name>
        <dbReference type="ChEBI" id="CHEBI:18420"/>
    </ligand>
</feature>
<evidence type="ECO:0000256" key="9">
    <source>
        <dbReference type="ARBA" id="ARBA00022842"/>
    </source>
</evidence>
<dbReference type="EC" id="3.1.11.5" evidence="15"/>
<evidence type="ECO:0000256" key="4">
    <source>
        <dbReference type="ARBA" id="ARBA00022763"/>
    </source>
</evidence>
<evidence type="ECO:0000313" key="20">
    <source>
        <dbReference type="EMBL" id="PLA40619.1"/>
    </source>
</evidence>
<dbReference type="Gene3D" id="1.10.486.10">
    <property type="entry name" value="PCRA, domain 4"/>
    <property type="match status" value="1"/>
</dbReference>
<name>A0A2I1XDA8_NEISI</name>
<keyword evidence="9 15" id="KW-0460">Magnesium</keyword>
<feature type="binding site" evidence="15">
    <location>
        <position position="1001"/>
    </location>
    <ligand>
        <name>Mg(2+)</name>
        <dbReference type="ChEBI" id="CHEBI:18420"/>
    </ligand>
</feature>
<comment type="domain">
    <text evidence="15">The N-terminal DNA-binding domain is a ssDNA-dependent ATPase and has ATP-dependent 3'-5' helicase function. This domain interacts with RecC.</text>
</comment>
<evidence type="ECO:0000256" key="2">
    <source>
        <dbReference type="ARBA" id="ARBA00022723"/>
    </source>
</evidence>
<dbReference type="EMBL" id="PKJO01000003">
    <property type="protein sequence ID" value="PLA40619.1"/>
    <property type="molecule type" value="Genomic_DNA"/>
</dbReference>
<dbReference type="InterPro" id="IPR014017">
    <property type="entry name" value="DNA_helicase_UvrD-like_C"/>
</dbReference>
<dbReference type="PROSITE" id="PS51217">
    <property type="entry name" value="UVRD_HELICASE_CTER"/>
    <property type="match status" value="1"/>
</dbReference>
<keyword evidence="4 15" id="KW-0227">DNA damage</keyword>
<evidence type="ECO:0000256" key="7">
    <source>
        <dbReference type="ARBA" id="ARBA00022839"/>
    </source>
</evidence>
<dbReference type="GO" id="GO:0005829">
    <property type="term" value="C:cytosol"/>
    <property type="evidence" value="ECO:0007669"/>
    <property type="project" value="TreeGrafter"/>
</dbReference>
<dbReference type="CDD" id="cd22352">
    <property type="entry name" value="RecB_C-like"/>
    <property type="match status" value="1"/>
</dbReference>
<dbReference type="GO" id="GO:0003677">
    <property type="term" value="F:DNA binding"/>
    <property type="evidence" value="ECO:0007669"/>
    <property type="project" value="UniProtKB-UniRule"/>
</dbReference>
<dbReference type="GO" id="GO:0009338">
    <property type="term" value="C:exodeoxyribonuclease V complex"/>
    <property type="evidence" value="ECO:0007669"/>
    <property type="project" value="TreeGrafter"/>
</dbReference>
<dbReference type="GO" id="GO:0000724">
    <property type="term" value="P:double-strand break repair via homologous recombination"/>
    <property type="evidence" value="ECO:0007669"/>
    <property type="project" value="UniProtKB-UniRule"/>
</dbReference>
<dbReference type="InterPro" id="IPR038726">
    <property type="entry name" value="PDDEXK_AddAB-type"/>
</dbReference>
<comment type="catalytic activity">
    <reaction evidence="15">
        <text>Exonucleolytic cleavage (in the presence of ATP) in either 5'- to 3'- or 3'- to 5'-direction to yield 5'-phosphooligonucleotides.</text>
        <dbReference type="EC" id="3.1.11.5"/>
    </reaction>
</comment>
<dbReference type="PANTHER" id="PTHR11070">
    <property type="entry name" value="UVRD / RECB / PCRA DNA HELICASE FAMILY MEMBER"/>
    <property type="match status" value="1"/>
</dbReference>
<comment type="cofactor">
    <cofactor evidence="15">
        <name>Mg(2+)</name>
        <dbReference type="ChEBI" id="CHEBI:18420"/>
    </cofactor>
    <text evidence="15">Binds 1 Mg(2+) ion per subunit.</text>
</comment>
<dbReference type="RefSeq" id="WP_101809953.1">
    <property type="nucleotide sequence ID" value="NZ_PKJO01000003.1"/>
</dbReference>
<keyword evidence="10 15" id="KW-0238">DNA-binding</keyword>
<feature type="region of interest" description="Nuclease activity, interacts with RecD and RecA" evidence="15">
    <location>
        <begin position="932"/>
        <end position="1213"/>
    </location>
</feature>
<evidence type="ECO:0000256" key="10">
    <source>
        <dbReference type="ARBA" id="ARBA00023125"/>
    </source>
</evidence>
<keyword evidence="1 15" id="KW-0540">Nuclease</keyword>
<evidence type="ECO:0000256" key="15">
    <source>
        <dbReference type="HAMAP-Rule" id="MF_01485"/>
    </source>
</evidence>
<comment type="miscellaneous">
    <text evidence="15">In the RecBCD complex, RecB has a slow 3'-5' helicase, an exonuclease activity and loads RecA onto ssDNA, RecD has a fast 5'-3' helicase activity, while RecC stimulates the ATPase and processivity of the RecB helicase and contributes to recognition of the Chi site.</text>
</comment>
<dbReference type="Pfam" id="PF13361">
    <property type="entry name" value="UvrD_C"/>
    <property type="match status" value="2"/>
</dbReference>
<comment type="subunit">
    <text evidence="15">Heterotrimer of RecB, RecC and RecD. All subunits contribute to DNA-binding. Interacts with RecA.</text>
</comment>
<dbReference type="InterPro" id="IPR004586">
    <property type="entry name" value="RecB"/>
</dbReference>
<comment type="similarity">
    <text evidence="15">Belongs to the helicase family. UvrD subfamily.</text>
</comment>
<evidence type="ECO:0000256" key="3">
    <source>
        <dbReference type="ARBA" id="ARBA00022741"/>
    </source>
</evidence>
<organism evidence="20 21">
    <name type="scientific">Neisseria sicca</name>
    <dbReference type="NCBI Taxonomy" id="490"/>
    <lineage>
        <taxon>Bacteria</taxon>
        <taxon>Pseudomonadati</taxon>
        <taxon>Pseudomonadota</taxon>
        <taxon>Betaproteobacteria</taxon>
        <taxon>Neisseriales</taxon>
        <taxon>Neisseriaceae</taxon>
        <taxon>Neisseria</taxon>
    </lineage>
</organism>
<dbReference type="AlphaFoldDB" id="A0A2I1XDA8"/>
<evidence type="ECO:0000256" key="11">
    <source>
        <dbReference type="ARBA" id="ARBA00023204"/>
    </source>
</evidence>
<dbReference type="GO" id="GO:0005524">
    <property type="term" value="F:ATP binding"/>
    <property type="evidence" value="ECO:0007669"/>
    <property type="project" value="UniProtKB-UniRule"/>
</dbReference>
<feature type="domain" description="UvrD-like helicase ATP-binding" evidence="18">
    <location>
        <begin position="4"/>
        <end position="470"/>
    </location>
</feature>
<feature type="binding site" evidence="16">
    <location>
        <begin position="25"/>
        <end position="32"/>
    </location>
    <ligand>
        <name>ATP</name>
        <dbReference type="ChEBI" id="CHEBI:30616"/>
    </ligand>
</feature>
<evidence type="ECO:0000256" key="17">
    <source>
        <dbReference type="SAM" id="MobiDB-lite"/>
    </source>
</evidence>
<evidence type="ECO:0000256" key="16">
    <source>
        <dbReference type="PROSITE-ProRule" id="PRU00560"/>
    </source>
</evidence>
<feature type="domain" description="UvrD-like helicase C-terminal" evidence="19">
    <location>
        <begin position="495"/>
        <end position="760"/>
    </location>
</feature>
<dbReference type="Gene3D" id="1.10.3170.10">
    <property type="entry name" value="Recbcd, chain B, domain 2"/>
    <property type="match status" value="1"/>
</dbReference>
<comment type="function">
    <text evidence="15">A helicase/nuclease that prepares dsDNA breaks (DSB) for recombinational DNA repair. Binds to DSBs and unwinds DNA via a highly rapid and processive ATP-dependent bidirectional helicase activity. Unwinds dsDNA until it encounters a Chi (crossover hotspot instigator) sequence from the 3' direction. Cuts ssDNA a few nucleotides 3' to the Chi site. The properties and activities of the enzyme are changed at Chi. The Chi-altered holoenzyme produces a long 3'-ssDNA overhang and facilitates RecA-binding to the ssDNA for homologous DNA recombination and repair. Holoenzyme degrades any linearized DNA that is unable to undergo homologous recombination. In the holoenzyme this subunit contributes ATPase, 3'-5' helicase, exonuclease activity and loads RecA onto ssDNA.</text>
</comment>
<keyword evidence="8 15" id="KW-0067">ATP-binding</keyword>
<reference evidence="20 21" key="1">
    <citation type="submission" date="2017-12" db="EMBL/GenBank/DDBJ databases">
        <title>Phylogenetic diversity of female urinary microbiome.</title>
        <authorList>
            <person name="Thomas-White K."/>
            <person name="Wolfe A.J."/>
        </authorList>
    </citation>
    <scope>NUCLEOTIDE SEQUENCE [LARGE SCALE GENOMIC DNA]</scope>
    <source>
        <strain evidence="20 21">UMB0321</strain>
    </source>
</reference>
<dbReference type="SUPFAM" id="SSF52980">
    <property type="entry name" value="Restriction endonuclease-like"/>
    <property type="match status" value="1"/>
</dbReference>
<keyword evidence="5 15" id="KW-0378">Hydrolase</keyword>
<proteinExistence type="inferred from homology"/>
<dbReference type="HAMAP" id="MF_01485">
    <property type="entry name" value="RecB"/>
    <property type="match status" value="1"/>
</dbReference>
<dbReference type="Proteomes" id="UP000234767">
    <property type="component" value="Unassembled WGS sequence"/>
</dbReference>
<dbReference type="GO" id="GO:0000287">
    <property type="term" value="F:magnesium ion binding"/>
    <property type="evidence" value="ECO:0007669"/>
    <property type="project" value="UniProtKB-UniRule"/>
</dbReference>
<evidence type="ECO:0000256" key="5">
    <source>
        <dbReference type="ARBA" id="ARBA00022801"/>
    </source>
</evidence>
<keyword evidence="6 15" id="KW-0347">Helicase</keyword>
<gene>
    <name evidence="15 20" type="primary">recB</name>
    <name evidence="20" type="ORF">CYK00_03330</name>
</gene>
<dbReference type="PROSITE" id="PS51198">
    <property type="entry name" value="UVRD_HELICASE_ATP_BIND"/>
    <property type="match status" value="1"/>
</dbReference>
<dbReference type="GO" id="GO:0016887">
    <property type="term" value="F:ATP hydrolysis activity"/>
    <property type="evidence" value="ECO:0007669"/>
    <property type="project" value="RHEA"/>
</dbReference>
<evidence type="ECO:0000256" key="8">
    <source>
        <dbReference type="ARBA" id="ARBA00022840"/>
    </source>
</evidence>
<evidence type="ECO:0000256" key="6">
    <source>
        <dbReference type="ARBA" id="ARBA00022806"/>
    </source>
</evidence>
<dbReference type="Pfam" id="PF12705">
    <property type="entry name" value="PDDEXK_1"/>
    <property type="match status" value="1"/>
</dbReference>
<keyword evidence="3 15" id="KW-0547">Nucleotide-binding</keyword>
<dbReference type="NCBIfam" id="TIGR00609">
    <property type="entry name" value="recB"/>
    <property type="match status" value="1"/>
</dbReference>
<dbReference type="InterPro" id="IPR011604">
    <property type="entry name" value="PDDEXK-like_dom_sf"/>
</dbReference>
<dbReference type="InterPro" id="IPR011335">
    <property type="entry name" value="Restrct_endonuc-II-like"/>
</dbReference>
<comment type="catalytic activity">
    <reaction evidence="13 15">
        <text>Couples ATP hydrolysis with the unwinding of duplex DNA by translocating in the 3'-5' direction.</text>
        <dbReference type="EC" id="5.6.2.4"/>
    </reaction>
</comment>
<feature type="region of interest" description="DNA-binding and helicase activity, interacts with RecC" evidence="15">
    <location>
        <begin position="1"/>
        <end position="907"/>
    </location>
</feature>
<protein>
    <recommendedName>
        <fullName evidence="15">RecBCD enzyme subunit RecB</fullName>
        <ecNumber evidence="15">3.1.11.5</ecNumber>
        <ecNumber evidence="15">5.6.2.4</ecNumber>
    </recommendedName>
    <alternativeName>
        <fullName evidence="15">DNA 3'-5' helicase subunit RecB</fullName>
    </alternativeName>
    <alternativeName>
        <fullName evidence="15">Exonuclease V subunit RecB</fullName>
        <shortName evidence="15">ExoV subunit RecB</shortName>
    </alternativeName>
    <alternativeName>
        <fullName evidence="15">Helicase/nuclease RecBCD subunit RecB</fullName>
    </alternativeName>
</protein>
<sequence>MPAKAPIPAFDPLSIAISGTNLIEASAGTGKTYGIAALFTRLVVLEQMPVESILTVTFTKAATAELKTRLRARLDEVLQALESVEDTDNLSDDLETYCRDNHPGDVFLTGLLKQALAQESRARLIVRLKAAIGQFDNAAIYTIHGFCQRILRDYAFLCHAPMDVELTEDNRDRLLIPAQDFWRDRIVNHPVLAKLVFQRRQTPQTMLAAIQKFVSRPYLVFRRPETDLVAAQENFRKTWEKVRSKLDALEETFWRIRPILDGNSYREKTFKTVFLELQSASQSDALPSFSKTTAEKLPMFAVEALESKVKKGNTPDAAAFADLQILENLGKDSAAITQAEEETLTLLHLDLLDHLNASLSEQKKSKRERGFDDLLLDVYDALTDNPQADSLAQAVAQNWRIALIDEFQDTDPLQYEIFRKIFISQNKPLFLVGDPKQAIYSFRGADIYAYLQAAADAQHSYTLAINYRSHAKLINGIGALFRCKNRPFVLDGIDYTEVGAARSESRLSPPRTAIQIRWLNGKDDEVLNKDILRRRASEYCADEIAHTLNEAAEGRLKFKDRPVVSGDIAVLVRTFNEGVMVAKALKTRGIQSVLLSRESVFTTPEALALAALLDYWLNPGQIGSLRFVLSSTLFGYDAQALYQLNRNEAELLNWINTAAESVAMWRKSGIYAALQHFSSLHGIETGLLARGDERGLTNFHQLLECLSEEEGQSLSPAALHQWLNDQISLAQDRSVGESGLLRLESDEALVKIVTMHASKGLQYPLVYCPFVWDAKDMKPADWQILHTADHTTELLAKSQLNDEDRIHLADEEMAERLRLLYVALTRAEEQLVLYAAYCGDTADSPFAYLLEGSADSNRADTRRAYDQERKANKALGELQMLKNNWLRFLNNPPEHTDFSFSEDAPQPAAAQNRHLSDDLYQAAVIPARGFQFIRHTSFTGLSHQVKTRDDEREELQPALDPAETAVETERSSENTLPVSDDLPNTNIHHFPRGANAGVCLHEMLEEFDFAQSAESQSSLISETLIRYGFDLLWTDAVKQMLDTCRKTRLSAQSLSEIPPERRLPEMGFTLYTEDFKLHDLRRWFARENSSLPPECIEAAERLDFQDVQGFLNGFIDMVCQDSDDLVCIIDYKSNHLGDNAEAYTQQAMNEAVADHHYYLQALIYAIAVARYFKLRGKPLPKIAIRYLFLRGLDGTDNGIWQWDLDTESLAQWL</sequence>
<dbReference type="GO" id="GO:0008854">
    <property type="term" value="F:exodeoxyribonuclease V activity"/>
    <property type="evidence" value="ECO:0007669"/>
    <property type="project" value="UniProtKB-EC"/>
</dbReference>
<evidence type="ECO:0000256" key="12">
    <source>
        <dbReference type="ARBA" id="ARBA00023235"/>
    </source>
</evidence>
<keyword evidence="7 15" id="KW-0269">Exonuclease</keyword>
<comment type="caution">
    <text evidence="20">The sequence shown here is derived from an EMBL/GenBank/DDBJ whole genome shotgun (WGS) entry which is preliminary data.</text>
</comment>
<dbReference type="InterPro" id="IPR014016">
    <property type="entry name" value="UvrD-like_ATP-bd"/>
</dbReference>
<keyword evidence="2 15" id="KW-0479">Metal-binding</keyword>
<dbReference type="PANTHER" id="PTHR11070:SF23">
    <property type="entry name" value="RECBCD ENZYME SUBUNIT RECB"/>
    <property type="match status" value="1"/>
</dbReference>
<dbReference type="EC" id="5.6.2.4" evidence="15"/>
<evidence type="ECO:0000256" key="14">
    <source>
        <dbReference type="ARBA" id="ARBA00048988"/>
    </source>
</evidence>
<comment type="domain">
    <text evidence="15">The C-terminal domain has nuclease activity and interacts with RecD. It interacts with RecA, facilitating its loading onto ssDNA.</text>
</comment>
<feature type="binding site" evidence="15">
    <location>
        <position position="1116"/>
    </location>
    <ligand>
        <name>Mg(2+)</name>
        <dbReference type="ChEBI" id="CHEBI:18420"/>
    </ligand>
</feature>
<dbReference type="InterPro" id="IPR000212">
    <property type="entry name" value="DNA_helicase_UvrD/REP"/>
</dbReference>
<comment type="catalytic activity">
    <reaction evidence="14 15">
        <text>ATP + H2O = ADP + phosphate + H(+)</text>
        <dbReference type="Rhea" id="RHEA:13065"/>
        <dbReference type="ChEBI" id="CHEBI:15377"/>
        <dbReference type="ChEBI" id="CHEBI:15378"/>
        <dbReference type="ChEBI" id="CHEBI:30616"/>
        <dbReference type="ChEBI" id="CHEBI:43474"/>
        <dbReference type="ChEBI" id="CHEBI:456216"/>
        <dbReference type="EC" id="5.6.2.4"/>
    </reaction>
</comment>
<evidence type="ECO:0000256" key="1">
    <source>
        <dbReference type="ARBA" id="ARBA00022722"/>
    </source>
</evidence>
<dbReference type="SUPFAM" id="SSF52540">
    <property type="entry name" value="P-loop containing nucleoside triphosphate hydrolases"/>
    <property type="match status" value="1"/>
</dbReference>
<evidence type="ECO:0000313" key="21">
    <source>
        <dbReference type="Proteomes" id="UP000234767"/>
    </source>
</evidence>